<sequence>MNIHIRRAYIYALEKWALGYEERTYMFIPYIPLFLFCFCDKIIVCQISFKSYKTDIGNIWETKIRCEM</sequence>
<gene>
    <name evidence="1" type="ORF">WH47_08746</name>
</gene>
<reference evidence="1 2" key="1">
    <citation type="submission" date="2015-07" db="EMBL/GenBank/DDBJ databases">
        <title>The genome of Habropoda laboriosa.</title>
        <authorList>
            <person name="Pan H."/>
            <person name="Kapheim K."/>
        </authorList>
    </citation>
    <scope>NUCLEOTIDE SEQUENCE [LARGE SCALE GENOMIC DNA]</scope>
    <source>
        <strain evidence="1">0110345459</strain>
    </source>
</reference>
<name>A0A0L7QP11_9HYME</name>
<protein>
    <submittedName>
        <fullName evidence="1">Uncharacterized protein</fullName>
    </submittedName>
</protein>
<dbReference type="EMBL" id="KQ414842">
    <property type="protein sequence ID" value="KOC60358.1"/>
    <property type="molecule type" value="Genomic_DNA"/>
</dbReference>
<evidence type="ECO:0000313" key="1">
    <source>
        <dbReference type="EMBL" id="KOC60358.1"/>
    </source>
</evidence>
<dbReference type="AlphaFoldDB" id="A0A0L7QP11"/>
<dbReference type="Proteomes" id="UP000053825">
    <property type="component" value="Unassembled WGS sequence"/>
</dbReference>
<evidence type="ECO:0000313" key="2">
    <source>
        <dbReference type="Proteomes" id="UP000053825"/>
    </source>
</evidence>
<keyword evidence="2" id="KW-1185">Reference proteome</keyword>
<organism evidence="1 2">
    <name type="scientific">Habropoda laboriosa</name>
    <dbReference type="NCBI Taxonomy" id="597456"/>
    <lineage>
        <taxon>Eukaryota</taxon>
        <taxon>Metazoa</taxon>
        <taxon>Ecdysozoa</taxon>
        <taxon>Arthropoda</taxon>
        <taxon>Hexapoda</taxon>
        <taxon>Insecta</taxon>
        <taxon>Pterygota</taxon>
        <taxon>Neoptera</taxon>
        <taxon>Endopterygota</taxon>
        <taxon>Hymenoptera</taxon>
        <taxon>Apocrita</taxon>
        <taxon>Aculeata</taxon>
        <taxon>Apoidea</taxon>
        <taxon>Anthophila</taxon>
        <taxon>Apidae</taxon>
        <taxon>Habropoda</taxon>
    </lineage>
</organism>
<accession>A0A0L7QP11</accession>
<proteinExistence type="predicted"/>